<name>A0A1G9BVJ1_9MICO</name>
<dbReference type="Pfam" id="PF13196">
    <property type="entry name" value="DUF4012"/>
    <property type="match status" value="1"/>
</dbReference>
<sequence length="573" mass="59826">MGSFGAALLVFGGVALVMTTHMVQAKGELEAAIPMAAAVQKQLVAGDNEAAALSARKLESHTKKAAGATGGRLWRALEWVPVAGPNLAAVRVAAVAVNDLAVNAVVPATGLSIDQLKPVHGRINLEALAAMEGTVQAANASANRASAQLARVDRAGLFGPVEAGIARLDSGLGQVGGLLDGLEKTVKVLPGALGAEGPRNYLMLFQSNAESRGTGGNPAAMVLLTAEDGKISISQQASSTDFVNARPKPIIPLDRETEALYGDKIGRWIPDMTLTPDFPFTVKLAKAYWAESFGTRVDGVISFDPVALSYLLGATGPVTLATGDTLTAENAVPLLLNEVYFRYEDPKVQDVFFAAAAASVFDAITSGVGDTGALVQQLTRATDEGRLMYWTDDKSQSKILAGTRLTGTLPTDNANATVVGAYINDNTGSKMDYYLDVTNDVTSTQCQARKPVLTGSVTLTSTINAADARHLPAYIAGVNFRPGDISTDVVLYGPVGATIDSVQVNGHKVKPSYSGQHLGRPAVKVRVFNVPGAVRKISYTMTGAPGKYGPLEVHGTPMVRPTPVTLSTPGCMQ</sequence>
<keyword evidence="2" id="KW-1185">Reference proteome</keyword>
<dbReference type="Proteomes" id="UP000198701">
    <property type="component" value="Unassembled WGS sequence"/>
</dbReference>
<accession>A0A1G9BVJ1</accession>
<protein>
    <recommendedName>
        <fullName evidence="3">DUF4012 domain-containing protein</fullName>
    </recommendedName>
</protein>
<gene>
    <name evidence="1" type="ORF">SAMN05216282_10643</name>
</gene>
<organism evidence="1 2">
    <name type="scientific">Cryobacterium psychrotolerans</name>
    <dbReference type="NCBI Taxonomy" id="386301"/>
    <lineage>
        <taxon>Bacteria</taxon>
        <taxon>Bacillati</taxon>
        <taxon>Actinomycetota</taxon>
        <taxon>Actinomycetes</taxon>
        <taxon>Micrococcales</taxon>
        <taxon>Microbacteriaceae</taxon>
        <taxon>Cryobacterium</taxon>
    </lineage>
</organism>
<dbReference type="RefSeq" id="WP_166784478.1">
    <property type="nucleotide sequence ID" value="NZ_FNFU01000006.1"/>
</dbReference>
<evidence type="ECO:0000313" key="2">
    <source>
        <dbReference type="Proteomes" id="UP000198701"/>
    </source>
</evidence>
<proteinExistence type="predicted"/>
<evidence type="ECO:0000313" key="1">
    <source>
        <dbReference type="EMBL" id="SDK43400.1"/>
    </source>
</evidence>
<reference evidence="1 2" key="1">
    <citation type="submission" date="2016-10" db="EMBL/GenBank/DDBJ databases">
        <authorList>
            <person name="de Groot N.N."/>
        </authorList>
    </citation>
    <scope>NUCLEOTIDE SEQUENCE [LARGE SCALE GENOMIC DNA]</scope>
    <source>
        <strain evidence="1 2">CGMCC 1.5382</strain>
    </source>
</reference>
<dbReference type="EMBL" id="FNFU01000006">
    <property type="protein sequence ID" value="SDK43400.1"/>
    <property type="molecule type" value="Genomic_DNA"/>
</dbReference>
<evidence type="ECO:0008006" key="3">
    <source>
        <dbReference type="Google" id="ProtNLM"/>
    </source>
</evidence>
<dbReference type="InterPro" id="IPR025101">
    <property type="entry name" value="DUF4012"/>
</dbReference>
<dbReference type="AlphaFoldDB" id="A0A1G9BVJ1"/>
<dbReference type="STRING" id="386301.SAMN05216282_10643"/>